<sequence length="282" mass="32167">MESGGTTYQKFLWIGEKNPAIHQIKLDTYNEIVIGRYGGNKQAGAYKNEDGAMTGKGNDWEFAMILDGHNTAESVHLVVNTIENEWHTIVSILDMSVEVALQLVKTHIISVFQSQDFLESCKQVQGETACLICVRKANYVWWLSIGDCLIYLLHEELHKLGQYALNQRHFYEWIGDVNTFSLPIPCYSSGIKELRTGHNRIIMVTDGVLECGERYYENPVHLYTDCYAAPVSSDIECSVQHVLQHVHKNFGRDSTTIISWDYNNPLPATYPSNQPERRIKHV</sequence>
<comment type="caution">
    <text evidence="1">The sequence shown here is derived from an EMBL/GenBank/DDBJ whole genome shotgun (WGS) entry which is preliminary data.</text>
</comment>
<evidence type="ECO:0000313" key="2">
    <source>
        <dbReference type="Proteomes" id="UP000222851"/>
    </source>
</evidence>
<gene>
    <name evidence="1" type="ORF">COJ30_11405</name>
</gene>
<name>A0A2B0XTF4_BACAN</name>
<dbReference type="AlphaFoldDB" id="A0A2B0XTF4"/>
<protein>
    <submittedName>
        <fullName evidence="1">Protein phosphatase</fullName>
    </submittedName>
</protein>
<dbReference type="SUPFAM" id="SSF81606">
    <property type="entry name" value="PP2C-like"/>
    <property type="match status" value="1"/>
</dbReference>
<organism evidence="1 2">
    <name type="scientific">Bacillus anthracis</name>
    <name type="common">anthrax bacterium</name>
    <dbReference type="NCBI Taxonomy" id="1392"/>
    <lineage>
        <taxon>Bacteria</taxon>
        <taxon>Bacillati</taxon>
        <taxon>Bacillota</taxon>
        <taxon>Bacilli</taxon>
        <taxon>Bacillales</taxon>
        <taxon>Bacillaceae</taxon>
        <taxon>Bacillus</taxon>
        <taxon>Bacillus cereus group</taxon>
    </lineage>
</organism>
<dbReference type="InterPro" id="IPR036457">
    <property type="entry name" value="PPM-type-like_dom_sf"/>
</dbReference>
<dbReference type="EMBL" id="NUXH01000043">
    <property type="protein sequence ID" value="PFL71499.1"/>
    <property type="molecule type" value="Genomic_DNA"/>
</dbReference>
<evidence type="ECO:0000313" key="1">
    <source>
        <dbReference type="EMBL" id="PFL71499.1"/>
    </source>
</evidence>
<reference evidence="1 2" key="1">
    <citation type="submission" date="2017-09" db="EMBL/GenBank/DDBJ databases">
        <title>Large-scale bioinformatics analysis of Bacillus genomes uncovers conserved roles of natural products in bacterial physiology.</title>
        <authorList>
            <consortium name="Agbiome Team Llc"/>
            <person name="Bleich R.M."/>
            <person name="Grubbs K.J."/>
            <person name="Santa Maria K.C."/>
            <person name="Allen S.E."/>
            <person name="Farag S."/>
            <person name="Shank E.A."/>
            <person name="Bowers A."/>
        </authorList>
    </citation>
    <scope>NUCLEOTIDE SEQUENCE [LARGE SCALE GENOMIC DNA]</scope>
    <source>
        <strain evidence="1 2">AFS081271</strain>
    </source>
</reference>
<proteinExistence type="predicted"/>
<dbReference type="Gene3D" id="3.60.40.10">
    <property type="entry name" value="PPM-type phosphatase domain"/>
    <property type="match status" value="1"/>
</dbReference>
<accession>A0A2B0XTF4</accession>
<dbReference type="Proteomes" id="UP000222851">
    <property type="component" value="Unassembled WGS sequence"/>
</dbReference>